<dbReference type="Pfam" id="PF00005">
    <property type="entry name" value="ABC_tran"/>
    <property type="match status" value="1"/>
</dbReference>
<dbReference type="GO" id="GO:1903805">
    <property type="term" value="P:L-valine import across plasma membrane"/>
    <property type="evidence" value="ECO:0007669"/>
    <property type="project" value="TreeGrafter"/>
</dbReference>
<dbReference type="InterPro" id="IPR003593">
    <property type="entry name" value="AAA+_ATPase"/>
</dbReference>
<dbReference type="eggNOG" id="COG0411">
    <property type="taxonomic scope" value="Bacteria"/>
</dbReference>
<dbReference type="GO" id="GO:0015192">
    <property type="term" value="F:L-phenylalanine transmembrane transporter activity"/>
    <property type="evidence" value="ECO:0007669"/>
    <property type="project" value="TreeGrafter"/>
</dbReference>
<dbReference type="GO" id="GO:0016887">
    <property type="term" value="F:ATP hydrolysis activity"/>
    <property type="evidence" value="ECO:0007669"/>
    <property type="project" value="InterPro"/>
</dbReference>
<dbReference type="STRING" id="1499967.U27_00587"/>
<dbReference type="GO" id="GO:0005524">
    <property type="term" value="F:ATP binding"/>
    <property type="evidence" value="ECO:0007669"/>
    <property type="project" value="UniProtKB-KW"/>
</dbReference>
<dbReference type="Proteomes" id="UP000030661">
    <property type="component" value="Unassembled WGS sequence"/>
</dbReference>
<dbReference type="GO" id="GO:1903806">
    <property type="term" value="P:L-isoleucine import across plasma membrane"/>
    <property type="evidence" value="ECO:0007669"/>
    <property type="project" value="TreeGrafter"/>
</dbReference>
<protein>
    <submittedName>
        <fullName evidence="5">ABC transporter related</fullName>
    </submittedName>
</protein>
<accession>A0A081C7Y4</accession>
<dbReference type="EMBL" id="DF820474">
    <property type="protein sequence ID" value="GAK60689.1"/>
    <property type="molecule type" value="Genomic_DNA"/>
</dbReference>
<dbReference type="HOGENOM" id="CLU_000604_1_2_0"/>
<evidence type="ECO:0000256" key="3">
    <source>
        <dbReference type="ARBA" id="ARBA00022840"/>
    </source>
</evidence>
<dbReference type="InterPro" id="IPR032823">
    <property type="entry name" value="BCA_ABC_TP_C"/>
</dbReference>
<dbReference type="InterPro" id="IPR051120">
    <property type="entry name" value="ABC_AA/LPS_Transport"/>
</dbReference>
<dbReference type="AlphaFoldDB" id="A0A081C7Y4"/>
<name>A0A081C7Y4_VECG1</name>
<organism evidence="5">
    <name type="scientific">Vecturithrix granuli</name>
    <dbReference type="NCBI Taxonomy" id="1499967"/>
    <lineage>
        <taxon>Bacteria</taxon>
        <taxon>Candidatus Moduliflexota</taxon>
        <taxon>Candidatus Vecturitrichia</taxon>
        <taxon>Candidatus Vecturitrichales</taxon>
        <taxon>Candidatus Vecturitrichaceae</taxon>
        <taxon>Candidatus Vecturithrix</taxon>
    </lineage>
</organism>
<evidence type="ECO:0000313" key="5">
    <source>
        <dbReference type="EMBL" id="GAK60689.1"/>
    </source>
</evidence>
<keyword evidence="2" id="KW-0547">Nucleotide-binding</keyword>
<keyword evidence="6" id="KW-1185">Reference proteome</keyword>
<dbReference type="PROSITE" id="PS50893">
    <property type="entry name" value="ABC_TRANSPORTER_2"/>
    <property type="match status" value="1"/>
</dbReference>
<keyword evidence="1" id="KW-0813">Transport</keyword>
<dbReference type="GO" id="GO:0015188">
    <property type="term" value="F:L-isoleucine transmembrane transporter activity"/>
    <property type="evidence" value="ECO:0007669"/>
    <property type="project" value="TreeGrafter"/>
</dbReference>
<feature type="domain" description="ABC transporter" evidence="4">
    <location>
        <begin position="7"/>
        <end position="255"/>
    </location>
</feature>
<gene>
    <name evidence="5" type="ORF">U27_00587</name>
</gene>
<dbReference type="Gene3D" id="3.40.50.300">
    <property type="entry name" value="P-loop containing nucleotide triphosphate hydrolases"/>
    <property type="match status" value="1"/>
</dbReference>
<keyword evidence="3" id="KW-0067">ATP-binding</keyword>
<dbReference type="GO" id="GO:0005304">
    <property type="term" value="F:L-valine transmembrane transporter activity"/>
    <property type="evidence" value="ECO:0007669"/>
    <property type="project" value="TreeGrafter"/>
</dbReference>
<dbReference type="PANTHER" id="PTHR45772">
    <property type="entry name" value="CONSERVED COMPONENT OF ABC TRANSPORTER FOR NATURAL AMINO ACIDS-RELATED"/>
    <property type="match status" value="1"/>
</dbReference>
<dbReference type="SMART" id="SM00382">
    <property type="entry name" value="AAA"/>
    <property type="match status" value="1"/>
</dbReference>
<evidence type="ECO:0000259" key="4">
    <source>
        <dbReference type="PROSITE" id="PS50893"/>
    </source>
</evidence>
<dbReference type="PANTHER" id="PTHR45772:SF7">
    <property type="entry name" value="AMINO ACID ABC TRANSPORTER ATP-BINDING PROTEIN"/>
    <property type="match status" value="1"/>
</dbReference>
<dbReference type="Pfam" id="PF12399">
    <property type="entry name" value="BCA_ABC_TP_C"/>
    <property type="match status" value="1"/>
</dbReference>
<dbReference type="InterPro" id="IPR003439">
    <property type="entry name" value="ABC_transporter-like_ATP-bd"/>
</dbReference>
<dbReference type="SUPFAM" id="SSF52540">
    <property type="entry name" value="P-loop containing nucleoside triphosphate hydrolases"/>
    <property type="match status" value="1"/>
</dbReference>
<evidence type="ECO:0000256" key="1">
    <source>
        <dbReference type="ARBA" id="ARBA00022448"/>
    </source>
</evidence>
<evidence type="ECO:0000256" key="2">
    <source>
        <dbReference type="ARBA" id="ARBA00022741"/>
    </source>
</evidence>
<reference evidence="5" key="1">
    <citation type="journal article" date="2015" name="PeerJ">
        <title>First genomic representation of candidate bacterial phylum KSB3 points to enhanced environmental sensing as a trigger of wastewater bulking.</title>
        <authorList>
            <person name="Sekiguchi Y."/>
            <person name="Ohashi A."/>
            <person name="Parks D.H."/>
            <person name="Yamauchi T."/>
            <person name="Tyson G.W."/>
            <person name="Hugenholtz P."/>
        </authorList>
    </citation>
    <scope>NUCLEOTIDE SEQUENCE [LARGE SCALE GENOMIC DNA]</scope>
</reference>
<dbReference type="GO" id="GO:0015808">
    <property type="term" value="P:L-alanine transport"/>
    <property type="evidence" value="ECO:0007669"/>
    <property type="project" value="TreeGrafter"/>
</dbReference>
<proteinExistence type="predicted"/>
<evidence type="ECO:0000313" key="6">
    <source>
        <dbReference type="Proteomes" id="UP000030661"/>
    </source>
</evidence>
<sequence length="264" mass="29531">MPAPALLHVEGLTKHFGGVSALVDYSIDIKPGELIGLIGPNGAGKTTVFNLLSGVLKPSSGRILFNEYDITHLRPDQNAALGIARTFQNIRLFNDLSVAENIKVAFHMHLGAGFWKTLFSTPGFRRSEKVMEQKVEEFLKLLDLRNVKNELARNLPYGVQRRVEIARAMAAAPRLLLLDEPAAGMNANETQELIQIIQDIHRRYDLTIFLVEHDMKVVMAICRRIQVIDRGRTLIVGTPQEIRSHPEVINAYLGKPKGMHHAAY</sequence>
<dbReference type="GO" id="GO:0005886">
    <property type="term" value="C:plasma membrane"/>
    <property type="evidence" value="ECO:0007669"/>
    <property type="project" value="TreeGrafter"/>
</dbReference>
<dbReference type="CDD" id="cd03219">
    <property type="entry name" value="ABC_Mj1267_LivG_branched"/>
    <property type="match status" value="1"/>
</dbReference>
<dbReference type="GO" id="GO:0042941">
    <property type="term" value="P:D-alanine transmembrane transport"/>
    <property type="evidence" value="ECO:0007669"/>
    <property type="project" value="TreeGrafter"/>
</dbReference>
<dbReference type="InterPro" id="IPR027417">
    <property type="entry name" value="P-loop_NTPase"/>
</dbReference>
<dbReference type="FunFam" id="3.40.50.300:FF:000421">
    <property type="entry name" value="Branched-chain amino acid ABC transporter ATP-binding protein"/>
    <property type="match status" value="1"/>
</dbReference>